<dbReference type="InterPro" id="IPR003593">
    <property type="entry name" value="AAA+_ATPase"/>
</dbReference>
<keyword evidence="5 11" id="KW-0067">ATP-binding</keyword>
<evidence type="ECO:0000256" key="7">
    <source>
        <dbReference type="ARBA" id="ARBA00023136"/>
    </source>
</evidence>
<dbReference type="GO" id="GO:0005886">
    <property type="term" value="C:plasma membrane"/>
    <property type="evidence" value="ECO:0007669"/>
    <property type="project" value="UniProtKB-SubCell"/>
</dbReference>
<keyword evidence="8" id="KW-0046">Antibiotic resistance</keyword>
<dbReference type="AlphaFoldDB" id="A0A6J4I9R2"/>
<evidence type="ECO:0000256" key="8">
    <source>
        <dbReference type="ARBA" id="ARBA00023251"/>
    </source>
</evidence>
<evidence type="ECO:0000256" key="3">
    <source>
        <dbReference type="ARBA" id="ARBA00022475"/>
    </source>
</evidence>
<keyword evidence="4" id="KW-0547">Nucleotide-binding</keyword>
<dbReference type="EMBL" id="CADCTB010000127">
    <property type="protein sequence ID" value="CAA9246497.1"/>
    <property type="molecule type" value="Genomic_DNA"/>
</dbReference>
<evidence type="ECO:0000313" key="11">
    <source>
        <dbReference type="EMBL" id="CAA9246497.1"/>
    </source>
</evidence>
<dbReference type="Pfam" id="PF00005">
    <property type="entry name" value="ABC_tran"/>
    <property type="match status" value="1"/>
</dbReference>
<dbReference type="GO" id="GO:0016887">
    <property type="term" value="F:ATP hydrolysis activity"/>
    <property type="evidence" value="ECO:0007669"/>
    <property type="project" value="InterPro"/>
</dbReference>
<dbReference type="GO" id="GO:0046677">
    <property type="term" value="P:response to antibiotic"/>
    <property type="evidence" value="ECO:0007669"/>
    <property type="project" value="UniProtKB-KW"/>
</dbReference>
<keyword evidence="6" id="KW-1278">Translocase</keyword>
<dbReference type="InterPro" id="IPR050763">
    <property type="entry name" value="ABC_transporter_ATP-binding"/>
</dbReference>
<comment type="similarity">
    <text evidence="9">Belongs to the ABC transporter superfamily. Drug exporter-1 (DrugE1) (TC 3.A.1.105) family.</text>
</comment>
<accession>A0A6J4I9R2</accession>
<dbReference type="PANTHER" id="PTHR42711:SF19">
    <property type="entry name" value="DOXORUBICIN RESISTANCE ATP-BINDING PROTEIN DRRA"/>
    <property type="match status" value="1"/>
</dbReference>
<evidence type="ECO:0000256" key="5">
    <source>
        <dbReference type="ARBA" id="ARBA00022840"/>
    </source>
</evidence>
<organism evidence="11">
    <name type="scientific">uncultured Acidimicrobiales bacterium</name>
    <dbReference type="NCBI Taxonomy" id="310071"/>
    <lineage>
        <taxon>Bacteria</taxon>
        <taxon>Bacillati</taxon>
        <taxon>Actinomycetota</taxon>
        <taxon>Acidimicrobiia</taxon>
        <taxon>Acidimicrobiales</taxon>
        <taxon>environmental samples</taxon>
    </lineage>
</organism>
<evidence type="ECO:0000256" key="6">
    <source>
        <dbReference type="ARBA" id="ARBA00022967"/>
    </source>
</evidence>
<dbReference type="FunFam" id="3.40.50.300:FF:000589">
    <property type="entry name" value="ABC transporter, ATP-binding subunit"/>
    <property type="match status" value="1"/>
</dbReference>
<dbReference type="InterPro" id="IPR005894">
    <property type="entry name" value="DrrA"/>
</dbReference>
<evidence type="ECO:0000256" key="2">
    <source>
        <dbReference type="ARBA" id="ARBA00022448"/>
    </source>
</evidence>
<feature type="domain" description="ABC transporter" evidence="10">
    <location>
        <begin position="58"/>
        <end position="288"/>
    </location>
</feature>
<evidence type="ECO:0000259" key="10">
    <source>
        <dbReference type="PROSITE" id="PS50893"/>
    </source>
</evidence>
<dbReference type="GO" id="GO:0005524">
    <property type="term" value="F:ATP binding"/>
    <property type="evidence" value="ECO:0007669"/>
    <property type="project" value="UniProtKB-KW"/>
</dbReference>
<evidence type="ECO:0000256" key="9">
    <source>
        <dbReference type="ARBA" id="ARBA00049985"/>
    </source>
</evidence>
<dbReference type="SMART" id="SM00382">
    <property type="entry name" value="AAA"/>
    <property type="match status" value="1"/>
</dbReference>
<reference evidence="11" key="1">
    <citation type="submission" date="2020-02" db="EMBL/GenBank/DDBJ databases">
        <authorList>
            <person name="Meier V. D."/>
        </authorList>
    </citation>
    <scope>NUCLEOTIDE SEQUENCE</scope>
    <source>
        <strain evidence="11">AVDCRST_MAG10</strain>
    </source>
</reference>
<keyword evidence="3" id="KW-1003">Cell membrane</keyword>
<dbReference type="GO" id="GO:1900753">
    <property type="term" value="P:doxorubicin transport"/>
    <property type="evidence" value="ECO:0007669"/>
    <property type="project" value="InterPro"/>
</dbReference>
<name>A0A6J4I9R2_9ACTN</name>
<dbReference type="Gene3D" id="3.40.50.300">
    <property type="entry name" value="P-loop containing nucleotide triphosphate hydrolases"/>
    <property type="match status" value="1"/>
</dbReference>
<dbReference type="InterPro" id="IPR027417">
    <property type="entry name" value="P-loop_NTPase"/>
</dbReference>
<dbReference type="InterPro" id="IPR003439">
    <property type="entry name" value="ABC_transporter-like_ATP-bd"/>
</dbReference>
<proteinExistence type="inferred from homology"/>
<keyword evidence="7" id="KW-0472">Membrane</keyword>
<dbReference type="PROSITE" id="PS50893">
    <property type="entry name" value="ABC_TRANSPORTER_2"/>
    <property type="match status" value="1"/>
</dbReference>
<keyword evidence="2" id="KW-0813">Transport</keyword>
<dbReference type="PANTHER" id="PTHR42711">
    <property type="entry name" value="ABC TRANSPORTER ATP-BINDING PROTEIN"/>
    <property type="match status" value="1"/>
</dbReference>
<dbReference type="NCBIfam" id="TIGR01188">
    <property type="entry name" value="drrA"/>
    <property type="match status" value="1"/>
</dbReference>
<comment type="subcellular location">
    <subcellularLocation>
        <location evidence="1">Cell membrane</location>
        <topology evidence="1">Peripheral membrane protein</topology>
    </subcellularLocation>
</comment>
<protein>
    <submittedName>
        <fullName evidence="11">Efflux ABC transporter, ATP-binding protein</fullName>
    </submittedName>
</protein>
<sequence>MRMATLYQGPTRGTVCDLRPAEGVTRGVARRVASFGHTRTVPLHRSHPRRRRDARAAIEFEGLRKTFGSVRALDGIDLEVEPGSVLGLLGPNGAGKTTLVRVLTTLLAPDGGRATVAGFDVVRDATRLRRVVGLAGQSAAVDEHLTGRENLVLVGRLHHVGRPEAARRASELLERFDLTGPADRRVSTWSGGMRRRLDLAASLVGRPEVLFLDEPTAGLDPRSRLGLWDVIAGLVHDGTTVLLTTQYLEEADQLASTVAVIDAGRLIAVGSPDELKARVGGAFVEVTVADRSDVVAAARVLASLAPTGARIDAGTRLVAVPVTGGVPDAAASVRLLDGAGIRIEDLTVRRPSLDDVFLTLTGGAGRRDAPGAACDLLDPRKP</sequence>
<evidence type="ECO:0000256" key="4">
    <source>
        <dbReference type="ARBA" id="ARBA00022741"/>
    </source>
</evidence>
<dbReference type="GO" id="GO:0043215">
    <property type="term" value="P:daunorubicin transport"/>
    <property type="evidence" value="ECO:0007669"/>
    <property type="project" value="InterPro"/>
</dbReference>
<dbReference type="SUPFAM" id="SSF52540">
    <property type="entry name" value="P-loop containing nucleoside triphosphate hydrolases"/>
    <property type="match status" value="1"/>
</dbReference>
<gene>
    <name evidence="11" type="ORF">AVDCRST_MAG10-1984</name>
</gene>
<evidence type="ECO:0000256" key="1">
    <source>
        <dbReference type="ARBA" id="ARBA00004202"/>
    </source>
</evidence>